<gene>
    <name evidence="2" type="ORF">SAMEA1982600_03398</name>
</gene>
<evidence type="ECO:0000313" key="2">
    <source>
        <dbReference type="EMBL" id="SAI42316.1"/>
    </source>
</evidence>
<protein>
    <submittedName>
        <fullName evidence="2">Uncharacterized protein</fullName>
    </submittedName>
</protein>
<dbReference type="RefSeq" id="WP_066415529.1">
    <property type="nucleotide sequence ID" value="NZ_FKBS01000017.1"/>
</dbReference>
<reference evidence="2 3" key="1">
    <citation type="submission" date="2016-03" db="EMBL/GenBank/DDBJ databases">
        <authorList>
            <consortium name="Pathogen Informatics"/>
        </authorList>
    </citation>
    <scope>NUCLEOTIDE SEQUENCE [LARGE SCALE GENOMIC DNA]</scope>
    <source>
        <strain evidence="2 3">NCTC13364</strain>
    </source>
</reference>
<dbReference type="EMBL" id="FKBS01000017">
    <property type="protein sequence ID" value="SAI42316.1"/>
    <property type="molecule type" value="Genomic_DNA"/>
</dbReference>
<feature type="transmembrane region" description="Helical" evidence="1">
    <location>
        <begin position="31"/>
        <end position="53"/>
    </location>
</feature>
<evidence type="ECO:0000313" key="3">
    <source>
        <dbReference type="Proteomes" id="UP000077037"/>
    </source>
</evidence>
<evidence type="ECO:0000256" key="1">
    <source>
        <dbReference type="SAM" id="Phobius"/>
    </source>
</evidence>
<name>A0A157Q9S8_9BORD</name>
<organism evidence="2 3">
    <name type="scientific">Bordetella ansorpii</name>
    <dbReference type="NCBI Taxonomy" id="288768"/>
    <lineage>
        <taxon>Bacteria</taxon>
        <taxon>Pseudomonadati</taxon>
        <taxon>Pseudomonadota</taxon>
        <taxon>Betaproteobacteria</taxon>
        <taxon>Burkholderiales</taxon>
        <taxon>Alcaligenaceae</taxon>
        <taxon>Bordetella</taxon>
    </lineage>
</organism>
<proteinExistence type="predicted"/>
<keyword evidence="1" id="KW-0812">Transmembrane</keyword>
<dbReference type="OrthoDB" id="3823543at2"/>
<sequence length="140" mass="15932">MQWIKYLMPGMGIVFLVLIAWMIYTKDYNTAAALAVSVVLTAIMYFVFFHPYFRQEALANRLEQEGSATQALILSVKDTGKYLNEVPIMRVSVRYTVNGQERTGEVKQPIPYQSLAAVQAGKRIGIRLDPRKEGRFVLKL</sequence>
<keyword evidence="1" id="KW-0472">Membrane</keyword>
<dbReference type="AlphaFoldDB" id="A0A157Q9S8"/>
<feature type="transmembrane region" description="Helical" evidence="1">
    <location>
        <begin position="6"/>
        <end position="24"/>
    </location>
</feature>
<dbReference type="Proteomes" id="UP000077037">
    <property type="component" value="Unassembled WGS sequence"/>
</dbReference>
<keyword evidence="1" id="KW-1133">Transmembrane helix</keyword>
<accession>A0A157Q9S8</accession>